<evidence type="ECO:0000256" key="4">
    <source>
        <dbReference type="ARBA" id="ARBA00022833"/>
    </source>
</evidence>
<dbReference type="InterPro" id="IPR001279">
    <property type="entry name" value="Metallo-B-lactamas"/>
</dbReference>
<name>A0A5C0SDM1_CRATE</name>
<feature type="domain" description="Metallo-beta-lactamase" evidence="5">
    <location>
        <begin position="12"/>
        <end position="191"/>
    </location>
</feature>
<reference evidence="6 7" key="1">
    <citation type="submission" date="2019-07" db="EMBL/GenBank/DDBJ databases">
        <title>Complete genome of Crassaminicella thermophila SY095.</title>
        <authorList>
            <person name="Li X."/>
        </authorList>
    </citation>
    <scope>NUCLEOTIDE SEQUENCE [LARGE SCALE GENOMIC DNA]</scope>
    <source>
        <strain evidence="6 7">SY095</strain>
    </source>
</reference>
<keyword evidence="2" id="KW-0479">Metal-binding</keyword>
<comment type="cofactor">
    <cofactor evidence="1">
        <name>Zn(2+)</name>
        <dbReference type="ChEBI" id="CHEBI:29105"/>
    </cofactor>
</comment>
<accession>A0A5C0SDM1</accession>
<dbReference type="SUPFAM" id="SSF56281">
    <property type="entry name" value="Metallo-hydrolase/oxidoreductase"/>
    <property type="match status" value="1"/>
</dbReference>
<protein>
    <submittedName>
        <fullName evidence="6">MBL fold metallo-hydrolase</fullName>
    </submittedName>
</protein>
<dbReference type="RefSeq" id="WP_148809806.1">
    <property type="nucleotide sequence ID" value="NZ_CP042243.1"/>
</dbReference>
<proteinExistence type="predicted"/>
<organism evidence="6 7">
    <name type="scientific">Crassaminicella thermophila</name>
    <dbReference type="NCBI Taxonomy" id="2599308"/>
    <lineage>
        <taxon>Bacteria</taxon>
        <taxon>Bacillati</taxon>
        <taxon>Bacillota</taxon>
        <taxon>Clostridia</taxon>
        <taxon>Eubacteriales</taxon>
        <taxon>Clostridiaceae</taxon>
        <taxon>Crassaminicella</taxon>
    </lineage>
</organism>
<keyword evidence="4" id="KW-0862">Zinc</keyword>
<gene>
    <name evidence="6" type="ORF">FQB35_10115</name>
</gene>
<dbReference type="EMBL" id="CP042243">
    <property type="protein sequence ID" value="QEK12655.1"/>
    <property type="molecule type" value="Genomic_DNA"/>
</dbReference>
<keyword evidence="7" id="KW-1185">Reference proteome</keyword>
<sequence>MKIERLIIGMLETNGYVIYDENTLEAFIIDPGDEPKTFIDYIDRNNLKPIGIILTHYHYDHIGAVLELKKKYNIPTYIHKKDAEGLKDPYKNHSISNFRKAISIISDRIVVDGDVIKAGEIVLEVIHTPGHTPGGICLKVKNENIIFTGDTIFNIDLGRTDLEGGNYSEMKNSIRNKISKWDDDIIIYPGHGDSASMAYVRKKNMEFLDIMRKR</sequence>
<dbReference type="SMART" id="SM00849">
    <property type="entry name" value="Lactamase_B"/>
    <property type="match status" value="1"/>
</dbReference>
<evidence type="ECO:0000256" key="1">
    <source>
        <dbReference type="ARBA" id="ARBA00001947"/>
    </source>
</evidence>
<evidence type="ECO:0000256" key="3">
    <source>
        <dbReference type="ARBA" id="ARBA00022801"/>
    </source>
</evidence>
<evidence type="ECO:0000313" key="6">
    <source>
        <dbReference type="EMBL" id="QEK12655.1"/>
    </source>
</evidence>
<evidence type="ECO:0000259" key="5">
    <source>
        <dbReference type="SMART" id="SM00849"/>
    </source>
</evidence>
<keyword evidence="3 6" id="KW-0378">Hydrolase</keyword>
<dbReference type="PANTHER" id="PTHR46233">
    <property type="entry name" value="HYDROXYACYLGLUTATHIONE HYDROLASE GLOC"/>
    <property type="match status" value="1"/>
</dbReference>
<evidence type="ECO:0000313" key="7">
    <source>
        <dbReference type="Proteomes" id="UP000324646"/>
    </source>
</evidence>
<dbReference type="OrthoDB" id="9802248at2"/>
<dbReference type="InterPro" id="IPR051453">
    <property type="entry name" value="MBL_Glyoxalase_II"/>
</dbReference>
<dbReference type="Proteomes" id="UP000324646">
    <property type="component" value="Chromosome"/>
</dbReference>
<dbReference type="PANTHER" id="PTHR46233:SF3">
    <property type="entry name" value="HYDROXYACYLGLUTATHIONE HYDROLASE GLOC"/>
    <property type="match status" value="1"/>
</dbReference>
<evidence type="ECO:0000256" key="2">
    <source>
        <dbReference type="ARBA" id="ARBA00022723"/>
    </source>
</evidence>
<dbReference type="GO" id="GO:0046872">
    <property type="term" value="F:metal ion binding"/>
    <property type="evidence" value="ECO:0007669"/>
    <property type="project" value="UniProtKB-KW"/>
</dbReference>
<dbReference type="KEGG" id="crs:FQB35_10115"/>
<dbReference type="CDD" id="cd06262">
    <property type="entry name" value="metallo-hydrolase-like_MBL-fold"/>
    <property type="match status" value="1"/>
</dbReference>
<dbReference type="Pfam" id="PF00753">
    <property type="entry name" value="Lactamase_B"/>
    <property type="match status" value="1"/>
</dbReference>
<dbReference type="Gene3D" id="3.60.15.10">
    <property type="entry name" value="Ribonuclease Z/Hydroxyacylglutathione hydrolase-like"/>
    <property type="match status" value="1"/>
</dbReference>
<dbReference type="AlphaFoldDB" id="A0A5C0SDM1"/>
<dbReference type="InterPro" id="IPR036866">
    <property type="entry name" value="RibonucZ/Hydroxyglut_hydro"/>
</dbReference>
<dbReference type="GO" id="GO:0016787">
    <property type="term" value="F:hydrolase activity"/>
    <property type="evidence" value="ECO:0007669"/>
    <property type="project" value="UniProtKB-KW"/>
</dbReference>